<comment type="caution">
    <text evidence="2">The sequence shown here is derived from an EMBL/GenBank/DDBJ whole genome shotgun (WGS) entry which is preliminary data.</text>
</comment>
<feature type="compositionally biased region" description="Gly residues" evidence="1">
    <location>
        <begin position="165"/>
        <end position="176"/>
    </location>
</feature>
<protein>
    <submittedName>
        <fullName evidence="2">Uncharacterized protein</fullName>
    </submittedName>
</protein>
<accession>A0A6H9YGS9</accession>
<organism evidence="2 3">
    <name type="scientific">Actinomadura rudentiformis</name>
    <dbReference type="NCBI Taxonomy" id="359158"/>
    <lineage>
        <taxon>Bacteria</taxon>
        <taxon>Bacillati</taxon>
        <taxon>Actinomycetota</taxon>
        <taxon>Actinomycetes</taxon>
        <taxon>Streptosporangiales</taxon>
        <taxon>Thermomonosporaceae</taxon>
        <taxon>Actinomadura</taxon>
    </lineage>
</organism>
<feature type="compositionally biased region" description="Basic and acidic residues" evidence="1">
    <location>
        <begin position="148"/>
        <end position="162"/>
    </location>
</feature>
<proteinExistence type="predicted"/>
<sequence>MSTPHHDSEKPDQQEPTYIGTDQIAQWFSVSPATVSQWRIRFAVDNSDNPCPQPDIQINRWAGWRSERKAAWLAWDERRKAKQKAEPADYEAETVSYAGPQDVGEWFGVPGGTVSRWRLRYAKTNMPCPAPNVVIKGLSEQASVPGWRPDRKDEWLTWEKQRPGRGAGGGRKPAKS</sequence>
<dbReference type="RefSeq" id="WP_151565272.1">
    <property type="nucleotide sequence ID" value="NZ_WBMT01000015.1"/>
</dbReference>
<feature type="compositionally biased region" description="Basic and acidic residues" evidence="1">
    <location>
        <begin position="1"/>
        <end position="13"/>
    </location>
</feature>
<keyword evidence="3" id="KW-1185">Reference proteome</keyword>
<evidence type="ECO:0000313" key="2">
    <source>
        <dbReference type="EMBL" id="KAB2344904.1"/>
    </source>
</evidence>
<evidence type="ECO:0000256" key="1">
    <source>
        <dbReference type="SAM" id="MobiDB-lite"/>
    </source>
</evidence>
<evidence type="ECO:0000313" key="3">
    <source>
        <dbReference type="Proteomes" id="UP000468735"/>
    </source>
</evidence>
<dbReference type="Proteomes" id="UP000468735">
    <property type="component" value="Unassembled WGS sequence"/>
</dbReference>
<dbReference type="AlphaFoldDB" id="A0A6H9YGS9"/>
<dbReference type="OrthoDB" id="3634697at2"/>
<name>A0A6H9YGS9_9ACTN</name>
<dbReference type="EMBL" id="WBMT01000015">
    <property type="protein sequence ID" value="KAB2344904.1"/>
    <property type="molecule type" value="Genomic_DNA"/>
</dbReference>
<feature type="region of interest" description="Disordered" evidence="1">
    <location>
        <begin position="1"/>
        <end position="20"/>
    </location>
</feature>
<gene>
    <name evidence="2" type="ORF">F8566_30405</name>
</gene>
<reference evidence="2 3" key="1">
    <citation type="submission" date="2019-09" db="EMBL/GenBank/DDBJ databases">
        <title>Actinomadura physcomitrii sp. nov., a novel actinomycete isolated from moss [Physcomitrium sphaericum (Ludw) Fuernr].</title>
        <authorList>
            <person name="Zhuang X."/>
            <person name="Liu C."/>
        </authorList>
    </citation>
    <scope>NUCLEOTIDE SEQUENCE [LARGE SCALE GENOMIC DNA]</scope>
    <source>
        <strain evidence="2 3">HMC1</strain>
    </source>
</reference>
<feature type="region of interest" description="Disordered" evidence="1">
    <location>
        <begin position="143"/>
        <end position="176"/>
    </location>
</feature>